<name>A0A4R1HMK6_PSEEN</name>
<dbReference type="GO" id="GO:0003700">
    <property type="term" value="F:DNA-binding transcription factor activity"/>
    <property type="evidence" value="ECO:0007669"/>
    <property type="project" value="InterPro"/>
</dbReference>
<proteinExistence type="predicted"/>
<dbReference type="PANTHER" id="PTHR38600">
    <property type="entry name" value="TRANSCRIPTIONAL REGULATORY PROTEIN"/>
    <property type="match status" value="1"/>
</dbReference>
<dbReference type="Pfam" id="PF12840">
    <property type="entry name" value="HTH_20"/>
    <property type="match status" value="1"/>
</dbReference>
<comment type="caution">
    <text evidence="2">The sequence shown here is derived from an EMBL/GenBank/DDBJ whole genome shotgun (WGS) entry which is preliminary data.</text>
</comment>
<dbReference type="InterPro" id="IPR036390">
    <property type="entry name" value="WH_DNA-bd_sf"/>
</dbReference>
<evidence type="ECO:0000313" key="2">
    <source>
        <dbReference type="EMBL" id="TCK22381.1"/>
    </source>
</evidence>
<dbReference type="InterPro" id="IPR036388">
    <property type="entry name" value="WH-like_DNA-bd_sf"/>
</dbReference>
<dbReference type="SUPFAM" id="SSF46785">
    <property type="entry name" value="Winged helix' DNA-binding domain"/>
    <property type="match status" value="1"/>
</dbReference>
<dbReference type="RefSeq" id="WP_132431200.1">
    <property type="nucleotide sequence ID" value="NZ_SMFZ01000002.1"/>
</dbReference>
<dbReference type="EMBL" id="SMFZ01000002">
    <property type="protein sequence ID" value="TCK22381.1"/>
    <property type="molecule type" value="Genomic_DNA"/>
</dbReference>
<organism evidence="2 3">
    <name type="scientific">Pseudonocardia endophytica</name>
    <dbReference type="NCBI Taxonomy" id="401976"/>
    <lineage>
        <taxon>Bacteria</taxon>
        <taxon>Bacillati</taxon>
        <taxon>Actinomycetota</taxon>
        <taxon>Actinomycetes</taxon>
        <taxon>Pseudonocardiales</taxon>
        <taxon>Pseudonocardiaceae</taxon>
        <taxon>Pseudonocardia</taxon>
    </lineage>
</organism>
<dbReference type="SMART" id="SM00418">
    <property type="entry name" value="HTH_ARSR"/>
    <property type="match status" value="1"/>
</dbReference>
<dbReference type="CDD" id="cd00090">
    <property type="entry name" value="HTH_ARSR"/>
    <property type="match status" value="1"/>
</dbReference>
<evidence type="ECO:0000259" key="1">
    <source>
        <dbReference type="SMART" id="SM00418"/>
    </source>
</evidence>
<dbReference type="InterPro" id="IPR011991">
    <property type="entry name" value="ArsR-like_HTH"/>
</dbReference>
<gene>
    <name evidence="2" type="ORF">EV378_6383</name>
</gene>
<feature type="domain" description="HTH arsR-type" evidence="1">
    <location>
        <begin position="10"/>
        <end position="88"/>
    </location>
</feature>
<reference evidence="2 3" key="1">
    <citation type="submission" date="2019-03" db="EMBL/GenBank/DDBJ databases">
        <title>Sequencing the genomes of 1000 actinobacteria strains.</title>
        <authorList>
            <person name="Klenk H.-P."/>
        </authorList>
    </citation>
    <scope>NUCLEOTIDE SEQUENCE [LARGE SCALE GENOMIC DNA]</scope>
    <source>
        <strain evidence="2 3">DSM 44969</strain>
    </source>
</reference>
<sequence>MPNYSDVLDGAFGALASPVRRRVLVELASGPAAVTELARPFDMALPSFLRHVTLLEDAGCVATEKTGRVRTCRLLPAPLERAQGWLGEQRAVWEARTDRLERFLREEDR</sequence>
<dbReference type="Gene3D" id="1.10.10.10">
    <property type="entry name" value="Winged helix-like DNA-binding domain superfamily/Winged helix DNA-binding domain"/>
    <property type="match status" value="1"/>
</dbReference>
<dbReference type="Proteomes" id="UP000295560">
    <property type="component" value="Unassembled WGS sequence"/>
</dbReference>
<keyword evidence="3" id="KW-1185">Reference proteome</keyword>
<dbReference type="OrthoDB" id="9806976at2"/>
<dbReference type="PANTHER" id="PTHR38600:SF2">
    <property type="entry name" value="SLL0088 PROTEIN"/>
    <property type="match status" value="1"/>
</dbReference>
<dbReference type="AlphaFoldDB" id="A0A4R1HMK6"/>
<evidence type="ECO:0000313" key="3">
    <source>
        <dbReference type="Proteomes" id="UP000295560"/>
    </source>
</evidence>
<accession>A0A4R1HMK6</accession>
<protein>
    <submittedName>
        <fullName evidence="2">ArsR family transcriptional regulator</fullName>
    </submittedName>
</protein>
<dbReference type="InterPro" id="IPR001845">
    <property type="entry name" value="HTH_ArsR_DNA-bd_dom"/>
</dbReference>